<dbReference type="AlphaFoldDB" id="A0A0C3PGS9"/>
<reference evidence="1 2" key="1">
    <citation type="journal article" date="2014" name="PLoS Genet.">
        <title>Analysis of the Phlebiopsis gigantea genome, transcriptome and secretome provides insight into its pioneer colonization strategies of wood.</title>
        <authorList>
            <person name="Hori C."/>
            <person name="Ishida T."/>
            <person name="Igarashi K."/>
            <person name="Samejima M."/>
            <person name="Suzuki H."/>
            <person name="Master E."/>
            <person name="Ferreira P."/>
            <person name="Ruiz-Duenas F.J."/>
            <person name="Held B."/>
            <person name="Canessa P."/>
            <person name="Larrondo L.F."/>
            <person name="Schmoll M."/>
            <person name="Druzhinina I.S."/>
            <person name="Kubicek C.P."/>
            <person name="Gaskell J.A."/>
            <person name="Kersten P."/>
            <person name="St John F."/>
            <person name="Glasner J."/>
            <person name="Sabat G."/>
            <person name="Splinter BonDurant S."/>
            <person name="Syed K."/>
            <person name="Yadav J."/>
            <person name="Mgbeahuruike A.C."/>
            <person name="Kovalchuk A."/>
            <person name="Asiegbu F.O."/>
            <person name="Lackner G."/>
            <person name="Hoffmeister D."/>
            <person name="Rencoret J."/>
            <person name="Gutierrez A."/>
            <person name="Sun H."/>
            <person name="Lindquist E."/>
            <person name="Barry K."/>
            <person name="Riley R."/>
            <person name="Grigoriev I.V."/>
            <person name="Henrissat B."/>
            <person name="Kues U."/>
            <person name="Berka R.M."/>
            <person name="Martinez A.T."/>
            <person name="Covert S.F."/>
            <person name="Blanchette R.A."/>
            <person name="Cullen D."/>
        </authorList>
    </citation>
    <scope>NUCLEOTIDE SEQUENCE [LARGE SCALE GENOMIC DNA]</scope>
    <source>
        <strain evidence="1 2">11061_1 CR5-6</strain>
    </source>
</reference>
<sequence>MIDPTCATVRRKSMPIYPSACLGQGKRLQERCDPPHASLAQSIARPCVPRITGRGFLKTPLLNIAVRNSGQRCLRTGVRRETLMYRHDEHASMRNTGSEYTKRGHPWCCRFNIPFPKYGDERTRTVGLHLDIMLGCCRRVPGERILTLSFTLPARLQGEQPPFRFRWTLAKPEFKPMENEKTSWR</sequence>
<organism evidence="1 2">
    <name type="scientific">Phlebiopsis gigantea (strain 11061_1 CR5-6)</name>
    <name type="common">White-rot fungus</name>
    <name type="synonym">Peniophora gigantea</name>
    <dbReference type="NCBI Taxonomy" id="745531"/>
    <lineage>
        <taxon>Eukaryota</taxon>
        <taxon>Fungi</taxon>
        <taxon>Dikarya</taxon>
        <taxon>Basidiomycota</taxon>
        <taxon>Agaricomycotina</taxon>
        <taxon>Agaricomycetes</taxon>
        <taxon>Polyporales</taxon>
        <taxon>Phanerochaetaceae</taxon>
        <taxon>Phlebiopsis</taxon>
    </lineage>
</organism>
<dbReference type="EMBL" id="KN840556">
    <property type="protein sequence ID" value="KIP04998.1"/>
    <property type="molecule type" value="Genomic_DNA"/>
</dbReference>
<dbReference type="Proteomes" id="UP000053257">
    <property type="component" value="Unassembled WGS sequence"/>
</dbReference>
<protein>
    <submittedName>
        <fullName evidence="1">Uncharacterized protein</fullName>
    </submittedName>
</protein>
<keyword evidence="2" id="KW-1185">Reference proteome</keyword>
<gene>
    <name evidence="1" type="ORF">PHLGIDRAFT_171127</name>
</gene>
<accession>A0A0C3PGS9</accession>
<dbReference type="HOGENOM" id="CLU_1461831_0_0_1"/>
<evidence type="ECO:0000313" key="2">
    <source>
        <dbReference type="Proteomes" id="UP000053257"/>
    </source>
</evidence>
<evidence type="ECO:0000313" key="1">
    <source>
        <dbReference type="EMBL" id="KIP04998.1"/>
    </source>
</evidence>
<proteinExistence type="predicted"/>
<name>A0A0C3PGS9_PHLG1</name>